<dbReference type="SUPFAM" id="SSF53474">
    <property type="entry name" value="alpha/beta-Hydrolases"/>
    <property type="match status" value="1"/>
</dbReference>
<evidence type="ECO:0000313" key="3">
    <source>
        <dbReference type="Proteomes" id="UP000712281"/>
    </source>
</evidence>
<organism evidence="2 3">
    <name type="scientific">Brassica cretica</name>
    <name type="common">Mustard</name>
    <dbReference type="NCBI Taxonomy" id="69181"/>
    <lineage>
        <taxon>Eukaryota</taxon>
        <taxon>Viridiplantae</taxon>
        <taxon>Streptophyta</taxon>
        <taxon>Embryophyta</taxon>
        <taxon>Tracheophyta</taxon>
        <taxon>Spermatophyta</taxon>
        <taxon>Magnoliopsida</taxon>
        <taxon>eudicotyledons</taxon>
        <taxon>Gunneridae</taxon>
        <taxon>Pentapetalae</taxon>
        <taxon>rosids</taxon>
        <taxon>malvids</taxon>
        <taxon>Brassicales</taxon>
        <taxon>Brassicaceae</taxon>
        <taxon>Brassiceae</taxon>
        <taxon>Brassica</taxon>
    </lineage>
</organism>
<dbReference type="Gene3D" id="1.20.1280.50">
    <property type="match status" value="1"/>
</dbReference>
<dbReference type="Pfam" id="PF00561">
    <property type="entry name" value="Abhydrolase_1"/>
    <property type="match status" value="1"/>
</dbReference>
<dbReference type="Pfam" id="PF00646">
    <property type="entry name" value="F-box"/>
    <property type="match status" value="1"/>
</dbReference>
<gene>
    <name evidence="2" type="ORF">F2Q68_00028954</name>
</gene>
<dbReference type="InterPro" id="IPR052370">
    <property type="entry name" value="Meta-cleavage_hydrolase"/>
</dbReference>
<dbReference type="Gene3D" id="3.40.50.1820">
    <property type="entry name" value="alpha/beta hydrolase"/>
    <property type="match status" value="1"/>
</dbReference>
<dbReference type="InterPro" id="IPR000073">
    <property type="entry name" value="AB_hydrolase_1"/>
</dbReference>
<dbReference type="CDD" id="cd22157">
    <property type="entry name" value="F-box_AtFBW1-like"/>
    <property type="match status" value="1"/>
</dbReference>
<feature type="domain" description="F-box" evidence="1">
    <location>
        <begin position="24"/>
        <end position="59"/>
    </location>
</feature>
<sequence length="336" mass="38199">MGFSAGKRKSRDEQDYTVTLASTAFPMDELSDDVLERVLSWLPTSSFLRVTSVCKRWKSTKTSKSFNLACSQVPLRDPWFFMITNDSNSSTFAYDSTENSWKSLNHNRNRRDFIPVASSGGGDSTTSSTNRSEVFQAECMAKLMDKLGIEKKFNVVGTSYGGFVAYHMAKMWPEKVEKVVIASSGINMRKCDSESLLQRSNCECIEKVMLPSTASELRTLMGLASSWKMLRMFPDSLWNDFISNLYQKNRKEKIELLKGVTLGRDEKSNIDPLSQEVLIVWGDKDQIFPVKMAYELKEILGDKTELEIIEDTSHIPQIECAQEFNKIILRFLKGSQ</sequence>
<accession>A0A8S9GJL9</accession>
<dbReference type="InterPro" id="IPR036047">
    <property type="entry name" value="F-box-like_dom_sf"/>
</dbReference>
<dbReference type="SMART" id="SM00256">
    <property type="entry name" value="FBOX"/>
    <property type="match status" value="1"/>
</dbReference>
<dbReference type="InterPro" id="IPR001810">
    <property type="entry name" value="F-box_dom"/>
</dbReference>
<dbReference type="AlphaFoldDB" id="A0A8S9GJL9"/>
<protein>
    <recommendedName>
        <fullName evidence="1">F-box domain-containing protein</fullName>
    </recommendedName>
</protein>
<dbReference type="PANTHER" id="PTHR43139:SF52">
    <property type="entry name" value="SI:DKEY-122A22.2"/>
    <property type="match status" value="1"/>
</dbReference>
<name>A0A8S9GJL9_BRACR</name>
<evidence type="ECO:0000313" key="2">
    <source>
        <dbReference type="EMBL" id="KAF2543962.1"/>
    </source>
</evidence>
<dbReference type="PRINTS" id="PR00111">
    <property type="entry name" value="ABHYDROLASE"/>
</dbReference>
<dbReference type="InterPro" id="IPR029058">
    <property type="entry name" value="AB_hydrolase_fold"/>
</dbReference>
<dbReference type="Proteomes" id="UP000712281">
    <property type="component" value="Unassembled WGS sequence"/>
</dbReference>
<dbReference type="SUPFAM" id="SSF81383">
    <property type="entry name" value="F-box domain"/>
    <property type="match status" value="1"/>
</dbReference>
<proteinExistence type="predicted"/>
<dbReference type="PROSITE" id="PS50181">
    <property type="entry name" value="FBOX"/>
    <property type="match status" value="1"/>
</dbReference>
<comment type="caution">
    <text evidence="2">The sequence shown here is derived from an EMBL/GenBank/DDBJ whole genome shotgun (WGS) entry which is preliminary data.</text>
</comment>
<reference evidence="2" key="1">
    <citation type="submission" date="2019-12" db="EMBL/GenBank/DDBJ databases">
        <title>Genome sequencing and annotation of Brassica cretica.</title>
        <authorList>
            <person name="Studholme D.J."/>
            <person name="Sarris P.F."/>
        </authorList>
    </citation>
    <scope>NUCLEOTIDE SEQUENCE</scope>
    <source>
        <strain evidence="2">PFS-001/15</strain>
        <tissue evidence="2">Leaf</tissue>
    </source>
</reference>
<dbReference type="EMBL" id="QGKW02002005">
    <property type="protein sequence ID" value="KAF2543962.1"/>
    <property type="molecule type" value="Genomic_DNA"/>
</dbReference>
<dbReference type="PANTHER" id="PTHR43139">
    <property type="entry name" value="SI:DKEY-122A22.2"/>
    <property type="match status" value="1"/>
</dbReference>
<evidence type="ECO:0000259" key="1">
    <source>
        <dbReference type="PROSITE" id="PS50181"/>
    </source>
</evidence>